<evidence type="ECO:0000256" key="7">
    <source>
        <dbReference type="ARBA" id="ARBA00022741"/>
    </source>
</evidence>
<dbReference type="PANTHER" id="PTHR45453:SF2">
    <property type="entry name" value="HISTIDINE KINASE"/>
    <property type="match status" value="1"/>
</dbReference>
<evidence type="ECO:0000256" key="1">
    <source>
        <dbReference type="ARBA" id="ARBA00000085"/>
    </source>
</evidence>
<evidence type="ECO:0000256" key="6">
    <source>
        <dbReference type="ARBA" id="ARBA00022692"/>
    </source>
</evidence>
<dbReference type="InterPro" id="IPR050351">
    <property type="entry name" value="BphY/WalK/GraS-like"/>
</dbReference>
<dbReference type="EMBL" id="NVCO01000039">
    <property type="protein sequence ID" value="PFT45877.1"/>
    <property type="molecule type" value="Genomic_DNA"/>
</dbReference>
<comment type="subcellular location">
    <subcellularLocation>
        <location evidence="2">Cell membrane</location>
        <topology evidence="2">Multi-pass membrane protein</topology>
    </subcellularLocation>
</comment>
<comment type="catalytic activity">
    <reaction evidence="1">
        <text>ATP + protein L-histidine = ADP + protein N-phospho-L-histidine.</text>
        <dbReference type="EC" id="2.7.13.3"/>
    </reaction>
</comment>
<feature type="domain" description="Histidine kinase" evidence="14">
    <location>
        <begin position="120"/>
        <end position="327"/>
    </location>
</feature>
<keyword evidence="11" id="KW-0902">Two-component regulatory system</keyword>
<organism evidence="15 16">
    <name type="scientific">Bacillus thuringiensis</name>
    <dbReference type="NCBI Taxonomy" id="1428"/>
    <lineage>
        <taxon>Bacteria</taxon>
        <taxon>Bacillati</taxon>
        <taxon>Bacillota</taxon>
        <taxon>Bacilli</taxon>
        <taxon>Bacillales</taxon>
        <taxon>Bacillaceae</taxon>
        <taxon>Bacillus</taxon>
        <taxon>Bacillus cereus group</taxon>
    </lineage>
</organism>
<dbReference type="PANTHER" id="PTHR45453">
    <property type="entry name" value="PHOSPHATE REGULON SENSOR PROTEIN PHOR"/>
    <property type="match status" value="1"/>
</dbReference>
<evidence type="ECO:0000313" key="15">
    <source>
        <dbReference type="EMBL" id="PFT45877.1"/>
    </source>
</evidence>
<dbReference type="Pfam" id="PF02518">
    <property type="entry name" value="HATPase_c"/>
    <property type="match status" value="1"/>
</dbReference>
<evidence type="ECO:0000256" key="4">
    <source>
        <dbReference type="ARBA" id="ARBA00022475"/>
    </source>
</evidence>
<dbReference type="InterPro" id="IPR036890">
    <property type="entry name" value="HATPase_C_sf"/>
</dbReference>
<dbReference type="PROSITE" id="PS50109">
    <property type="entry name" value="HIS_KIN"/>
    <property type="match status" value="1"/>
</dbReference>
<evidence type="ECO:0000256" key="8">
    <source>
        <dbReference type="ARBA" id="ARBA00022777"/>
    </source>
</evidence>
<evidence type="ECO:0000256" key="11">
    <source>
        <dbReference type="ARBA" id="ARBA00023012"/>
    </source>
</evidence>
<dbReference type="EC" id="2.7.13.3" evidence="3"/>
<evidence type="ECO:0000256" key="3">
    <source>
        <dbReference type="ARBA" id="ARBA00012438"/>
    </source>
</evidence>
<keyword evidence="10 13" id="KW-1133">Transmembrane helix</keyword>
<keyword evidence="7" id="KW-0547">Nucleotide-binding</keyword>
<reference evidence="15 16" key="1">
    <citation type="submission" date="2017-09" db="EMBL/GenBank/DDBJ databases">
        <title>Large-scale bioinformatics analysis of Bacillus genomes uncovers conserved roles of natural products in bacterial physiology.</title>
        <authorList>
            <consortium name="Agbiome Team Llc"/>
            <person name="Bleich R.M."/>
            <person name="Grubbs K.J."/>
            <person name="Santa Maria K.C."/>
            <person name="Allen S.E."/>
            <person name="Farag S."/>
            <person name="Shank E.A."/>
            <person name="Bowers A."/>
        </authorList>
    </citation>
    <scope>NUCLEOTIDE SEQUENCE [LARGE SCALE GENOMIC DNA]</scope>
    <source>
        <strain evidence="15 16">AFS065400</strain>
    </source>
</reference>
<keyword evidence="5" id="KW-0808">Transferase</keyword>
<protein>
    <recommendedName>
        <fullName evidence="3">histidine kinase</fullName>
        <ecNumber evidence="3">2.7.13.3</ecNumber>
    </recommendedName>
</protein>
<keyword evidence="4" id="KW-1003">Cell membrane</keyword>
<dbReference type="RefSeq" id="WP_098640575.1">
    <property type="nucleotide sequence ID" value="NZ_NVCO01000039.1"/>
</dbReference>
<dbReference type="GO" id="GO:0004721">
    <property type="term" value="F:phosphoprotein phosphatase activity"/>
    <property type="evidence" value="ECO:0007669"/>
    <property type="project" value="TreeGrafter"/>
</dbReference>
<dbReference type="GO" id="GO:0005524">
    <property type="term" value="F:ATP binding"/>
    <property type="evidence" value="ECO:0007669"/>
    <property type="project" value="UniProtKB-KW"/>
</dbReference>
<dbReference type="GO" id="GO:0016036">
    <property type="term" value="P:cellular response to phosphate starvation"/>
    <property type="evidence" value="ECO:0007669"/>
    <property type="project" value="TreeGrafter"/>
</dbReference>
<dbReference type="InterPro" id="IPR003594">
    <property type="entry name" value="HATPase_dom"/>
</dbReference>
<keyword evidence="12 13" id="KW-0472">Membrane</keyword>
<evidence type="ECO:0000256" key="13">
    <source>
        <dbReference type="SAM" id="Phobius"/>
    </source>
</evidence>
<dbReference type="FunFam" id="3.30.565.10:FF:000057">
    <property type="entry name" value="Sensor histidine kinase"/>
    <property type="match status" value="1"/>
</dbReference>
<keyword evidence="8" id="KW-0418">Kinase</keyword>
<keyword evidence="6 13" id="KW-0812">Transmembrane</keyword>
<dbReference type="Gene3D" id="3.30.565.10">
    <property type="entry name" value="Histidine kinase-like ATPase, C-terminal domain"/>
    <property type="match status" value="1"/>
</dbReference>
<evidence type="ECO:0000259" key="14">
    <source>
        <dbReference type="PROSITE" id="PS50109"/>
    </source>
</evidence>
<dbReference type="InterPro" id="IPR004358">
    <property type="entry name" value="Sig_transdc_His_kin-like_C"/>
</dbReference>
<dbReference type="AlphaFoldDB" id="A0A9X7AN61"/>
<dbReference type="GO" id="GO:0000155">
    <property type="term" value="F:phosphorelay sensor kinase activity"/>
    <property type="evidence" value="ECO:0007669"/>
    <property type="project" value="TreeGrafter"/>
</dbReference>
<dbReference type="PRINTS" id="PR00344">
    <property type="entry name" value="BCTRLSENSOR"/>
</dbReference>
<accession>A0A9X7AN61</accession>
<dbReference type="GO" id="GO:0005886">
    <property type="term" value="C:plasma membrane"/>
    <property type="evidence" value="ECO:0007669"/>
    <property type="project" value="UniProtKB-SubCell"/>
</dbReference>
<evidence type="ECO:0000256" key="9">
    <source>
        <dbReference type="ARBA" id="ARBA00022840"/>
    </source>
</evidence>
<feature type="transmembrane region" description="Helical" evidence="13">
    <location>
        <begin position="9"/>
        <end position="28"/>
    </location>
</feature>
<proteinExistence type="predicted"/>
<dbReference type="Proteomes" id="UP000226106">
    <property type="component" value="Unassembled WGS sequence"/>
</dbReference>
<gene>
    <name evidence="15" type="ORF">COK72_13950</name>
</gene>
<keyword evidence="9" id="KW-0067">ATP-binding</keyword>
<dbReference type="SUPFAM" id="SSF55874">
    <property type="entry name" value="ATPase domain of HSP90 chaperone/DNA topoisomerase II/histidine kinase"/>
    <property type="match status" value="1"/>
</dbReference>
<evidence type="ECO:0000256" key="10">
    <source>
        <dbReference type="ARBA" id="ARBA00022989"/>
    </source>
</evidence>
<evidence type="ECO:0000256" key="12">
    <source>
        <dbReference type="ARBA" id="ARBA00023136"/>
    </source>
</evidence>
<dbReference type="InterPro" id="IPR005467">
    <property type="entry name" value="His_kinase_dom"/>
</dbReference>
<evidence type="ECO:0000256" key="5">
    <source>
        <dbReference type="ARBA" id="ARBA00022679"/>
    </source>
</evidence>
<comment type="caution">
    <text evidence="15">The sequence shown here is derived from an EMBL/GenBank/DDBJ whole genome shotgun (WGS) entry which is preliminary data.</text>
</comment>
<dbReference type="SMART" id="SM00387">
    <property type="entry name" value="HATPase_c"/>
    <property type="match status" value="1"/>
</dbReference>
<evidence type="ECO:0000313" key="16">
    <source>
        <dbReference type="Proteomes" id="UP000226106"/>
    </source>
</evidence>
<sequence>MKLFLREHLPLIVMIILQLIATLMVYWLDGYRHMLTALYSVFLGICFLIGYLIYRYYSHRRYYNTLSQPPQTLQESIQKMDETPISIAFRHVLEAQYNQYQSQLKAWEHKQKEHLIFINQWVHQMKTPVSVVELITQEEHGETFESIAEEIDRMKYGLEMVLHMARLETFEQDFHVERVSLKTLAQEVIYENKRYFIRNYVFPKVKIEQDYIVETDMKWLRFIANQILSNAIKYSAGSRQNITMIAFKRGNSVVLEIQDYGVGIPKEDLPRVFRPFYTGENGRKFKESTGMGLYLVKNITERLNHEIEIESEVGKGTKIRIVFPYASQE</sequence>
<evidence type="ECO:0000256" key="2">
    <source>
        <dbReference type="ARBA" id="ARBA00004651"/>
    </source>
</evidence>
<feature type="transmembrane region" description="Helical" evidence="13">
    <location>
        <begin position="34"/>
        <end position="54"/>
    </location>
</feature>
<name>A0A9X7AN61_BACTU</name>